<evidence type="ECO:0000256" key="7">
    <source>
        <dbReference type="ARBA" id="ARBA00023316"/>
    </source>
</evidence>
<comment type="subcellular location">
    <subcellularLocation>
        <location evidence="1">Secreted</location>
        <location evidence="1">Cell wall</location>
    </subcellularLocation>
</comment>
<name>A0ABU6X5A8_9FABA</name>
<keyword evidence="5 8" id="KW-0378">Hydrolase</keyword>
<protein>
    <recommendedName>
        <fullName evidence="12">Polygalacturonase</fullName>
    </recommendedName>
</protein>
<evidence type="ECO:0000256" key="2">
    <source>
        <dbReference type="ARBA" id="ARBA00008834"/>
    </source>
</evidence>
<evidence type="ECO:0000313" key="10">
    <source>
        <dbReference type="EMBL" id="MED6191840.1"/>
    </source>
</evidence>
<dbReference type="PANTHER" id="PTHR31375">
    <property type="match status" value="1"/>
</dbReference>
<evidence type="ECO:0000256" key="4">
    <source>
        <dbReference type="ARBA" id="ARBA00022525"/>
    </source>
</evidence>
<dbReference type="EMBL" id="JASCZI010211457">
    <property type="protein sequence ID" value="MED6191840.1"/>
    <property type="molecule type" value="Genomic_DNA"/>
</dbReference>
<evidence type="ECO:0008006" key="12">
    <source>
        <dbReference type="Google" id="ProtNLM"/>
    </source>
</evidence>
<keyword evidence="3" id="KW-0134">Cell wall</keyword>
<dbReference type="Gene3D" id="2.160.20.10">
    <property type="entry name" value="Single-stranded right-handed beta-helix, Pectin lyase-like"/>
    <property type="match status" value="1"/>
</dbReference>
<proteinExistence type="inferred from homology"/>
<keyword evidence="6 8" id="KW-0326">Glycosidase</keyword>
<evidence type="ECO:0000256" key="5">
    <source>
        <dbReference type="ARBA" id="ARBA00022801"/>
    </source>
</evidence>
<keyword evidence="4" id="KW-0964">Secreted</keyword>
<dbReference type="Pfam" id="PF00295">
    <property type="entry name" value="Glyco_hydro_28"/>
    <property type="match status" value="1"/>
</dbReference>
<reference evidence="10 11" key="1">
    <citation type="journal article" date="2023" name="Plants (Basel)">
        <title>Bridging the Gap: Combining Genomics and Transcriptomics Approaches to Understand Stylosanthes scabra, an Orphan Legume from the Brazilian Caatinga.</title>
        <authorList>
            <person name="Ferreira-Neto J.R.C."/>
            <person name="da Silva M.D."/>
            <person name="Binneck E."/>
            <person name="de Melo N.F."/>
            <person name="da Silva R.H."/>
            <person name="de Melo A.L.T.M."/>
            <person name="Pandolfi V."/>
            <person name="Bustamante F.O."/>
            <person name="Brasileiro-Vidal A.C."/>
            <person name="Benko-Iseppon A.M."/>
        </authorList>
    </citation>
    <scope>NUCLEOTIDE SEQUENCE [LARGE SCALE GENOMIC DNA]</scope>
    <source>
        <tissue evidence="10">Leaves</tissue>
    </source>
</reference>
<evidence type="ECO:0000256" key="6">
    <source>
        <dbReference type="ARBA" id="ARBA00023295"/>
    </source>
</evidence>
<evidence type="ECO:0000313" key="11">
    <source>
        <dbReference type="Proteomes" id="UP001341840"/>
    </source>
</evidence>
<keyword evidence="7" id="KW-0961">Cell wall biogenesis/degradation</keyword>
<evidence type="ECO:0000256" key="8">
    <source>
        <dbReference type="RuleBase" id="RU361169"/>
    </source>
</evidence>
<dbReference type="InterPro" id="IPR012334">
    <property type="entry name" value="Pectin_lyas_fold"/>
</dbReference>
<dbReference type="InterPro" id="IPR006626">
    <property type="entry name" value="PbH1"/>
</dbReference>
<sequence length="397" mass="42990">MASVIGYTFWVIMITLLPLGSTTSYGYGNNNNIINVIKFGAKADGKTESSEQFQKAWNSACTSTRAATIYVPKGRYLLKYTNFRGPCKNSVTFIINGTLVAPYDYNELGNSGYWILFNHVDNLSVIGGNLDAKGAAFWDCRRSGKTCPPGARSMTFNWVNNLVISGITSINSQLSHIVINTCNNVIVKNVRIIAPGQSPNTDGIHVERSKWVNVTGTIIRTGDDCISIGDGTFNLFMDQIKCGPGHGISIGSLAKEMDEEGVENVTLRNAIFYGSDNGVRIKSWARASNGYVRNILFQDITMFSVQNPIIIDQNYCPDNLGCPGQTSGIGISEVTYNNIHGSSATSEAVTFDCSPSDPCQGIKLHDINLTYNNKAASSSCNNIKGTTSGTLVLQSCL</sequence>
<comment type="similarity">
    <text evidence="2 8">Belongs to the glycosyl hydrolase 28 family.</text>
</comment>
<accession>A0ABU6X5A8</accession>
<comment type="caution">
    <text evidence="10">The sequence shown here is derived from an EMBL/GenBank/DDBJ whole genome shotgun (WGS) entry which is preliminary data.</text>
</comment>
<dbReference type="InterPro" id="IPR000743">
    <property type="entry name" value="Glyco_hydro_28"/>
</dbReference>
<keyword evidence="9" id="KW-0812">Transmembrane</keyword>
<evidence type="ECO:0000256" key="9">
    <source>
        <dbReference type="SAM" id="Phobius"/>
    </source>
</evidence>
<evidence type="ECO:0000256" key="1">
    <source>
        <dbReference type="ARBA" id="ARBA00004191"/>
    </source>
</evidence>
<keyword evidence="9" id="KW-0472">Membrane</keyword>
<dbReference type="SMART" id="SM00710">
    <property type="entry name" value="PbH1"/>
    <property type="match status" value="4"/>
</dbReference>
<dbReference type="SUPFAM" id="SSF51126">
    <property type="entry name" value="Pectin lyase-like"/>
    <property type="match status" value="1"/>
</dbReference>
<keyword evidence="9" id="KW-1133">Transmembrane helix</keyword>
<feature type="transmembrane region" description="Helical" evidence="9">
    <location>
        <begin position="7"/>
        <end position="28"/>
    </location>
</feature>
<evidence type="ECO:0000256" key="3">
    <source>
        <dbReference type="ARBA" id="ARBA00022512"/>
    </source>
</evidence>
<gene>
    <name evidence="10" type="ORF">PIB30_004501</name>
</gene>
<dbReference type="InterPro" id="IPR011050">
    <property type="entry name" value="Pectin_lyase_fold/virulence"/>
</dbReference>
<organism evidence="10 11">
    <name type="scientific">Stylosanthes scabra</name>
    <dbReference type="NCBI Taxonomy" id="79078"/>
    <lineage>
        <taxon>Eukaryota</taxon>
        <taxon>Viridiplantae</taxon>
        <taxon>Streptophyta</taxon>
        <taxon>Embryophyta</taxon>
        <taxon>Tracheophyta</taxon>
        <taxon>Spermatophyta</taxon>
        <taxon>Magnoliopsida</taxon>
        <taxon>eudicotyledons</taxon>
        <taxon>Gunneridae</taxon>
        <taxon>Pentapetalae</taxon>
        <taxon>rosids</taxon>
        <taxon>fabids</taxon>
        <taxon>Fabales</taxon>
        <taxon>Fabaceae</taxon>
        <taxon>Papilionoideae</taxon>
        <taxon>50 kb inversion clade</taxon>
        <taxon>dalbergioids sensu lato</taxon>
        <taxon>Dalbergieae</taxon>
        <taxon>Pterocarpus clade</taxon>
        <taxon>Stylosanthes</taxon>
    </lineage>
</organism>
<keyword evidence="11" id="KW-1185">Reference proteome</keyword>
<dbReference type="Proteomes" id="UP001341840">
    <property type="component" value="Unassembled WGS sequence"/>
</dbReference>